<dbReference type="InParanoid" id="A0A165GVW3"/>
<evidence type="ECO:0000313" key="3">
    <source>
        <dbReference type="Proteomes" id="UP000076871"/>
    </source>
</evidence>
<reference evidence="2 3" key="1">
    <citation type="journal article" date="2016" name="Mol. Biol. Evol.">
        <title>Comparative Genomics of Early-Diverging Mushroom-Forming Fungi Provides Insights into the Origins of Lignocellulose Decay Capabilities.</title>
        <authorList>
            <person name="Nagy L.G."/>
            <person name="Riley R."/>
            <person name="Tritt A."/>
            <person name="Adam C."/>
            <person name="Daum C."/>
            <person name="Floudas D."/>
            <person name="Sun H."/>
            <person name="Yadav J.S."/>
            <person name="Pangilinan J."/>
            <person name="Larsson K.H."/>
            <person name="Matsuura K."/>
            <person name="Barry K."/>
            <person name="Labutti K."/>
            <person name="Kuo R."/>
            <person name="Ohm R.A."/>
            <person name="Bhattacharya S.S."/>
            <person name="Shirouzu T."/>
            <person name="Yoshinaga Y."/>
            <person name="Martin F.M."/>
            <person name="Grigoriev I.V."/>
            <person name="Hibbett D.S."/>
        </authorList>
    </citation>
    <scope>NUCLEOTIDE SEQUENCE [LARGE SCALE GENOMIC DNA]</scope>
    <source>
        <strain evidence="2 3">93-53</strain>
    </source>
</reference>
<sequence>MTLGDLMDTVQSPTATTIAVHSIRDAQVILYAVYCQRLPKISRRLSVRERQQIHSGSVFVWEERDAFADSSGEGITRWTDGRRWSPSRVRDEFLFYVEQLPDFDADPAMRQEILDSRLIKQTYSAFVNLPVGRRKWHLVAYHTDTTRDTLPQIQFHPILGPLRDNVPEGLFQTARVSKNHARSEPNGQGEQQPDHPQNTPAQLAAPSGSPSTSVTEAPGETVLPYTPDGKNGHSQGSYAQSQLSRRGDDLAPLIYMRASPYPPRHPIDKYALRSLDCRMRIL</sequence>
<feature type="compositionally biased region" description="Polar residues" evidence="1">
    <location>
        <begin position="232"/>
        <end position="244"/>
    </location>
</feature>
<dbReference type="PANTHER" id="PTHR28027">
    <property type="entry name" value="TRANSCRIPTIONAL REGULATOR MIT1"/>
    <property type="match status" value="1"/>
</dbReference>
<dbReference type="AlphaFoldDB" id="A0A165GVW3"/>
<dbReference type="GeneID" id="63823187"/>
<evidence type="ECO:0000313" key="2">
    <source>
        <dbReference type="EMBL" id="KZT10894.1"/>
    </source>
</evidence>
<dbReference type="Pfam" id="PF09729">
    <property type="entry name" value="Gti1_Pac2"/>
    <property type="match status" value="1"/>
</dbReference>
<feature type="region of interest" description="Disordered" evidence="1">
    <location>
        <begin position="177"/>
        <end position="245"/>
    </location>
</feature>
<feature type="compositionally biased region" description="Polar residues" evidence="1">
    <location>
        <begin position="185"/>
        <end position="201"/>
    </location>
</feature>
<dbReference type="InterPro" id="IPR018608">
    <property type="entry name" value="Gti1/Pac2"/>
</dbReference>
<gene>
    <name evidence="2" type="ORF">LAESUDRAFT_693320</name>
</gene>
<dbReference type="PANTHER" id="PTHR28027:SF1">
    <property type="entry name" value="CAMP INDEPENDENT REGULATORY PROTEIN (AFU_ORTHOLOGUE AFUA_3G09640)"/>
    <property type="match status" value="1"/>
</dbReference>
<dbReference type="EMBL" id="KV427608">
    <property type="protein sequence ID" value="KZT10894.1"/>
    <property type="molecule type" value="Genomic_DNA"/>
</dbReference>
<proteinExistence type="predicted"/>
<dbReference type="GO" id="GO:0003677">
    <property type="term" value="F:DNA binding"/>
    <property type="evidence" value="ECO:0007669"/>
    <property type="project" value="TreeGrafter"/>
</dbReference>
<evidence type="ECO:0008006" key="4">
    <source>
        <dbReference type="Google" id="ProtNLM"/>
    </source>
</evidence>
<accession>A0A165GVW3</accession>
<dbReference type="Proteomes" id="UP000076871">
    <property type="component" value="Unassembled WGS sequence"/>
</dbReference>
<dbReference type="OrthoDB" id="5572844at2759"/>
<protein>
    <recommendedName>
        <fullName evidence="4">Gti1/Pac2 family-domain-containing protein</fullName>
    </recommendedName>
</protein>
<dbReference type="RefSeq" id="XP_040768634.1">
    <property type="nucleotide sequence ID" value="XM_040906158.1"/>
</dbReference>
<evidence type="ECO:0000256" key="1">
    <source>
        <dbReference type="SAM" id="MobiDB-lite"/>
    </source>
</evidence>
<name>A0A165GVW3_9APHY</name>
<organism evidence="2 3">
    <name type="scientific">Laetiporus sulphureus 93-53</name>
    <dbReference type="NCBI Taxonomy" id="1314785"/>
    <lineage>
        <taxon>Eukaryota</taxon>
        <taxon>Fungi</taxon>
        <taxon>Dikarya</taxon>
        <taxon>Basidiomycota</taxon>
        <taxon>Agaricomycotina</taxon>
        <taxon>Agaricomycetes</taxon>
        <taxon>Polyporales</taxon>
        <taxon>Laetiporus</taxon>
    </lineage>
</organism>
<keyword evidence="3" id="KW-1185">Reference proteome</keyword>